<protein>
    <submittedName>
        <fullName evidence="1">Uncharacterized protein</fullName>
    </submittedName>
</protein>
<reference evidence="1 2" key="1">
    <citation type="submission" date="2015-03" db="EMBL/GenBank/DDBJ databases">
        <authorList>
            <person name="Xie B.-B."/>
            <person name="Rong J.-C."/>
            <person name="Qin Q.-L."/>
            <person name="Zhang Y.-Z."/>
        </authorList>
    </citation>
    <scope>NUCLEOTIDE SEQUENCE [LARGE SCALE GENOMIC DNA]</scope>
    <source>
        <strain evidence="1 2">KMM 661</strain>
    </source>
</reference>
<accession>A0AAC9XYN1</accession>
<dbReference type="EMBL" id="CP011036">
    <property type="protein sequence ID" value="ASM55310.1"/>
    <property type="molecule type" value="Genomic_DNA"/>
</dbReference>
<dbReference type="KEGG" id="png:PNIG_a3414"/>
<gene>
    <name evidence="1" type="ORF">PNIG_a3414</name>
</gene>
<proteinExistence type="predicted"/>
<sequence>MCALNKLVYKPKHGLYFELNPIHGCAYRSRVFNYMVEFAQFFAANKVAQQ</sequence>
<name>A0AAC9XYN1_9GAMM</name>
<keyword evidence="2" id="KW-1185">Reference proteome</keyword>
<dbReference type="AlphaFoldDB" id="A0AAC9XYN1"/>
<organism evidence="1 2">
    <name type="scientific">Pseudoalteromonas nigrifaciens</name>
    <dbReference type="NCBI Taxonomy" id="28109"/>
    <lineage>
        <taxon>Bacteria</taxon>
        <taxon>Pseudomonadati</taxon>
        <taxon>Pseudomonadota</taxon>
        <taxon>Gammaproteobacteria</taxon>
        <taxon>Alteromonadales</taxon>
        <taxon>Pseudoalteromonadaceae</taxon>
        <taxon>Pseudoalteromonas</taxon>
    </lineage>
</organism>
<evidence type="ECO:0000313" key="1">
    <source>
        <dbReference type="EMBL" id="ASM55310.1"/>
    </source>
</evidence>
<dbReference type="Proteomes" id="UP000198329">
    <property type="component" value="Chromosome I"/>
</dbReference>
<evidence type="ECO:0000313" key="2">
    <source>
        <dbReference type="Proteomes" id="UP000198329"/>
    </source>
</evidence>